<reference evidence="2" key="1">
    <citation type="submission" date="2014-07" db="EMBL/GenBank/DDBJ databases">
        <title>Identification of a novel salt tolerance gene in wild soybean by whole-genome sequencing.</title>
        <authorList>
            <person name="Lam H.-M."/>
            <person name="Qi X."/>
            <person name="Li M.-W."/>
            <person name="Liu X."/>
            <person name="Xie M."/>
            <person name="Ni M."/>
            <person name="Xu X."/>
        </authorList>
    </citation>
    <scope>NUCLEOTIDE SEQUENCE [LARGE SCALE GENOMIC DNA]</scope>
    <source>
        <tissue evidence="2">Root</tissue>
    </source>
</reference>
<dbReference type="AlphaFoldDB" id="A0A0B2P7G3"/>
<dbReference type="Proteomes" id="UP000053555">
    <property type="component" value="Unassembled WGS sequence"/>
</dbReference>
<evidence type="ECO:0000256" key="1">
    <source>
        <dbReference type="SAM" id="MobiDB-lite"/>
    </source>
</evidence>
<protein>
    <submittedName>
        <fullName evidence="2">Uncharacterized protein</fullName>
    </submittedName>
</protein>
<evidence type="ECO:0000313" key="2">
    <source>
        <dbReference type="EMBL" id="KHN05255.1"/>
    </source>
</evidence>
<accession>A0A0B2P7G3</accession>
<feature type="region of interest" description="Disordered" evidence="1">
    <location>
        <begin position="1"/>
        <end position="20"/>
    </location>
</feature>
<organism evidence="2">
    <name type="scientific">Glycine soja</name>
    <name type="common">Wild soybean</name>
    <dbReference type="NCBI Taxonomy" id="3848"/>
    <lineage>
        <taxon>Eukaryota</taxon>
        <taxon>Viridiplantae</taxon>
        <taxon>Streptophyta</taxon>
        <taxon>Embryophyta</taxon>
        <taxon>Tracheophyta</taxon>
        <taxon>Spermatophyta</taxon>
        <taxon>Magnoliopsida</taxon>
        <taxon>eudicotyledons</taxon>
        <taxon>Gunneridae</taxon>
        <taxon>Pentapetalae</taxon>
        <taxon>rosids</taxon>
        <taxon>fabids</taxon>
        <taxon>Fabales</taxon>
        <taxon>Fabaceae</taxon>
        <taxon>Papilionoideae</taxon>
        <taxon>50 kb inversion clade</taxon>
        <taxon>NPAAA clade</taxon>
        <taxon>indigoferoid/millettioid clade</taxon>
        <taxon>Phaseoleae</taxon>
        <taxon>Glycine</taxon>
        <taxon>Glycine subgen. Soja</taxon>
    </lineage>
</organism>
<dbReference type="EMBL" id="KN668599">
    <property type="protein sequence ID" value="KHN05255.1"/>
    <property type="molecule type" value="Genomic_DNA"/>
</dbReference>
<sequence>MQRHRFGRTRAYEKKHTNQIKQRRRVSNLLLRISSFVREGLICGS</sequence>
<gene>
    <name evidence="2" type="ORF">glysoja_046223</name>
</gene>
<name>A0A0B2P7G3_GLYSO</name>
<proteinExistence type="predicted"/>